<keyword evidence="1" id="KW-0479">Metal-binding</keyword>
<comment type="caution">
    <text evidence="1">Lacks conserved residue(s) required for the propagation of feature annotation.</text>
</comment>
<dbReference type="InterPro" id="IPR036921">
    <property type="entry name" value="PurM-like_N_sf"/>
</dbReference>
<evidence type="ECO:0000313" key="4">
    <source>
        <dbReference type="EMBL" id="HJC84642.1"/>
    </source>
</evidence>
<dbReference type="SUPFAM" id="SSF56042">
    <property type="entry name" value="PurM C-terminal domain-like"/>
    <property type="match status" value="1"/>
</dbReference>
<accession>A0A9D2TNA6</accession>
<proteinExistence type="inferred from homology"/>
<sequence>MTGESSGQLTVADAGEAATIAAIQQAAPSEINGDDAAVLDPAPPNSRYIATTDVLVDGVHFRFDWSTPFEVGVKAVTQNFADIQAMGGRPAAVLMSLATPGDLPLDTVRDIAAGIGSTAAPWAVELVGGDVVTSSQLVISITAIGLIAGPDPALTMGAAEPGHQVVASGVIGHAAAGEAILRYFGSRDAVPDDAVLQELVRRHCAPTLVVGRGAVARAAGVKAMTDNSDGLLKDLTSLARRSNVTIDLDGAALTPDAQLYYAAEVLGVDPLQWVLTGGEDHTLLATTDQEPPAGYRFLGTVGKGTGEVASGAGTDPAADPAGGPADAATPVIGATPTVTVDGQIPAYIDGWDSLSHGGDRR</sequence>
<dbReference type="NCBIfam" id="NF004351">
    <property type="entry name" value="PRK05731.1-4"/>
    <property type="match status" value="1"/>
</dbReference>
<evidence type="ECO:0000313" key="5">
    <source>
        <dbReference type="Proteomes" id="UP000823858"/>
    </source>
</evidence>
<evidence type="ECO:0000256" key="2">
    <source>
        <dbReference type="SAM" id="MobiDB-lite"/>
    </source>
</evidence>
<dbReference type="InterPro" id="IPR016188">
    <property type="entry name" value="PurM-like_N"/>
</dbReference>
<protein>
    <recommendedName>
        <fullName evidence="1">Thiamine-monophosphate kinase</fullName>
        <shortName evidence="1">TMP kinase</shortName>
        <shortName evidence="1">Thiamine-phosphate kinase</shortName>
        <ecNumber evidence="1">2.7.4.16</ecNumber>
    </recommendedName>
</protein>
<keyword evidence="1" id="KW-0547">Nucleotide-binding</keyword>
<dbReference type="GO" id="GO:0009030">
    <property type="term" value="F:thiamine-phosphate kinase activity"/>
    <property type="evidence" value="ECO:0007669"/>
    <property type="project" value="UniProtKB-UniRule"/>
</dbReference>
<feature type="region of interest" description="Disordered" evidence="2">
    <location>
        <begin position="306"/>
        <end position="325"/>
    </location>
</feature>
<dbReference type="Gene3D" id="3.30.1330.10">
    <property type="entry name" value="PurM-like, N-terminal domain"/>
    <property type="match status" value="1"/>
</dbReference>
<dbReference type="PANTHER" id="PTHR30270">
    <property type="entry name" value="THIAMINE-MONOPHOSPHATE KINASE"/>
    <property type="match status" value="1"/>
</dbReference>
<feature type="binding site" evidence="1">
    <location>
        <position position="35"/>
    </location>
    <ligand>
        <name>Mg(2+)</name>
        <dbReference type="ChEBI" id="CHEBI:18420"/>
        <label>3</label>
    </ligand>
</feature>
<comment type="catalytic activity">
    <reaction evidence="1">
        <text>thiamine phosphate + ATP = thiamine diphosphate + ADP</text>
        <dbReference type="Rhea" id="RHEA:15913"/>
        <dbReference type="ChEBI" id="CHEBI:30616"/>
        <dbReference type="ChEBI" id="CHEBI:37575"/>
        <dbReference type="ChEBI" id="CHEBI:58937"/>
        <dbReference type="ChEBI" id="CHEBI:456216"/>
        <dbReference type="EC" id="2.7.4.16"/>
    </reaction>
</comment>
<feature type="binding site" evidence="1">
    <location>
        <begin position="129"/>
        <end position="130"/>
    </location>
    <ligand>
        <name>ATP</name>
        <dbReference type="ChEBI" id="CHEBI:30616"/>
    </ligand>
</feature>
<keyword evidence="1" id="KW-0067">ATP-binding</keyword>
<keyword evidence="1 4" id="KW-0808">Transferase</keyword>
<dbReference type="GO" id="GO:0000287">
    <property type="term" value="F:magnesium ion binding"/>
    <property type="evidence" value="ECO:0007669"/>
    <property type="project" value="UniProtKB-UniRule"/>
</dbReference>
<reference evidence="4" key="2">
    <citation type="submission" date="2021-04" db="EMBL/GenBank/DDBJ databases">
        <authorList>
            <person name="Gilroy R."/>
        </authorList>
    </citation>
    <scope>NUCLEOTIDE SEQUENCE</scope>
    <source>
        <strain evidence="4">ChiHjej13B12-4958</strain>
    </source>
</reference>
<comment type="pathway">
    <text evidence="1">Cofactor biosynthesis; thiamine diphosphate biosynthesis; thiamine diphosphate from thiamine phosphate: step 1/1.</text>
</comment>
<feature type="domain" description="PurM-like N-terminal" evidence="3">
    <location>
        <begin position="33"/>
        <end position="147"/>
    </location>
</feature>
<feature type="binding site" evidence="1">
    <location>
        <position position="130"/>
    </location>
    <ligand>
        <name>Mg(2+)</name>
        <dbReference type="ChEBI" id="CHEBI:18420"/>
        <label>1</label>
    </ligand>
</feature>
<comment type="similarity">
    <text evidence="1">Belongs to the thiamine-monophosphate kinase family.</text>
</comment>
<reference evidence="4" key="1">
    <citation type="journal article" date="2021" name="PeerJ">
        <title>Extensive microbial diversity within the chicken gut microbiome revealed by metagenomics and culture.</title>
        <authorList>
            <person name="Gilroy R."/>
            <person name="Ravi A."/>
            <person name="Getino M."/>
            <person name="Pursley I."/>
            <person name="Horton D.L."/>
            <person name="Alikhan N.F."/>
            <person name="Baker D."/>
            <person name="Gharbi K."/>
            <person name="Hall N."/>
            <person name="Watson M."/>
            <person name="Adriaenssens E.M."/>
            <person name="Foster-Nyarko E."/>
            <person name="Jarju S."/>
            <person name="Secka A."/>
            <person name="Antonio M."/>
            <person name="Oren A."/>
            <person name="Chaudhuri R.R."/>
            <person name="La Ragione R."/>
            <person name="Hildebrand F."/>
            <person name="Pallen M.J."/>
        </authorList>
    </citation>
    <scope>NUCLEOTIDE SEQUENCE</scope>
    <source>
        <strain evidence="4">ChiHjej13B12-4958</strain>
    </source>
</reference>
<feature type="binding site" evidence="1">
    <location>
        <position position="82"/>
    </location>
    <ligand>
        <name>Mg(2+)</name>
        <dbReference type="ChEBI" id="CHEBI:18420"/>
        <label>3</label>
    </ligand>
</feature>
<feature type="binding site" evidence="1">
    <location>
        <position position="35"/>
    </location>
    <ligand>
        <name>Mg(2+)</name>
        <dbReference type="ChEBI" id="CHEBI:18420"/>
        <label>4</label>
    </ligand>
</feature>
<dbReference type="EC" id="2.7.4.16" evidence="1"/>
<dbReference type="SUPFAM" id="SSF55326">
    <property type="entry name" value="PurM N-terminal domain-like"/>
    <property type="match status" value="1"/>
</dbReference>
<dbReference type="HAMAP" id="MF_02128">
    <property type="entry name" value="TMP_kinase"/>
    <property type="match status" value="1"/>
</dbReference>
<keyword evidence="1" id="KW-0784">Thiamine biosynthesis</keyword>
<comment type="miscellaneous">
    <text evidence="1">Reaction mechanism of ThiL seems to utilize a direct, inline transfer of the gamma-phosphate of ATP to TMP rather than a phosphorylated enzyme intermediate.</text>
</comment>
<feature type="compositionally biased region" description="Low complexity" evidence="2">
    <location>
        <begin position="311"/>
        <end position="325"/>
    </location>
</feature>
<keyword evidence="1" id="KW-0460">Magnesium</keyword>
<dbReference type="InterPro" id="IPR006283">
    <property type="entry name" value="ThiL-like"/>
</dbReference>
<dbReference type="PANTHER" id="PTHR30270:SF0">
    <property type="entry name" value="THIAMINE-MONOPHOSPHATE KINASE"/>
    <property type="match status" value="1"/>
</dbReference>
<keyword evidence="1 4" id="KW-0418">Kinase</keyword>
<feature type="binding site" evidence="1">
    <location>
        <position position="228"/>
    </location>
    <ligand>
        <name>ATP</name>
        <dbReference type="ChEBI" id="CHEBI:30616"/>
    </ligand>
</feature>
<feature type="binding site" evidence="1">
    <location>
        <position position="82"/>
    </location>
    <ligand>
        <name>Mg(2+)</name>
        <dbReference type="ChEBI" id="CHEBI:18420"/>
        <label>4</label>
    </ligand>
</feature>
<feature type="binding site" evidence="1">
    <location>
        <position position="52"/>
    </location>
    <ligand>
        <name>Mg(2+)</name>
        <dbReference type="ChEBI" id="CHEBI:18420"/>
        <label>1</label>
    </ligand>
</feature>
<organism evidence="4 5">
    <name type="scientific">Candidatus Corynebacterium faecigallinarum</name>
    <dbReference type="NCBI Taxonomy" id="2838528"/>
    <lineage>
        <taxon>Bacteria</taxon>
        <taxon>Bacillati</taxon>
        <taxon>Actinomycetota</taxon>
        <taxon>Actinomycetes</taxon>
        <taxon>Mycobacteriales</taxon>
        <taxon>Corynebacteriaceae</taxon>
        <taxon>Corynebacterium</taxon>
    </lineage>
</organism>
<feature type="binding site" evidence="1">
    <location>
        <position position="60"/>
    </location>
    <ligand>
        <name>substrate</name>
    </ligand>
</feature>
<feature type="binding site" evidence="1">
    <location>
        <position position="51"/>
    </location>
    <ligand>
        <name>Mg(2+)</name>
        <dbReference type="ChEBI" id="CHEBI:18420"/>
        <label>4</label>
    </ligand>
</feature>
<evidence type="ECO:0000256" key="1">
    <source>
        <dbReference type="HAMAP-Rule" id="MF_02128"/>
    </source>
</evidence>
<dbReference type="Gene3D" id="3.90.650.10">
    <property type="entry name" value="PurM-like C-terminal domain"/>
    <property type="match status" value="1"/>
</dbReference>
<dbReference type="GO" id="GO:0009229">
    <property type="term" value="P:thiamine diphosphate biosynthetic process"/>
    <property type="evidence" value="ECO:0007669"/>
    <property type="project" value="UniProtKB-UniRule"/>
</dbReference>
<dbReference type="Pfam" id="PF00586">
    <property type="entry name" value="AIRS"/>
    <property type="match status" value="1"/>
</dbReference>
<feature type="binding site" evidence="1">
    <location>
        <position position="53"/>
    </location>
    <ligand>
        <name>Mg(2+)</name>
        <dbReference type="ChEBI" id="CHEBI:18420"/>
        <label>1</label>
    </ligand>
</feature>
<dbReference type="GO" id="GO:0009228">
    <property type="term" value="P:thiamine biosynthetic process"/>
    <property type="evidence" value="ECO:0007669"/>
    <property type="project" value="UniProtKB-KW"/>
</dbReference>
<comment type="caution">
    <text evidence="4">The sequence shown here is derived from an EMBL/GenBank/DDBJ whole genome shotgun (WGS) entry which is preliminary data.</text>
</comment>
<gene>
    <name evidence="1" type="primary">thiL</name>
    <name evidence="4" type="ORF">H9751_03675</name>
</gene>
<dbReference type="InterPro" id="IPR036676">
    <property type="entry name" value="PurM-like_C_sf"/>
</dbReference>
<name>A0A9D2TNA6_9CORY</name>
<dbReference type="CDD" id="cd02194">
    <property type="entry name" value="ThiL"/>
    <property type="match status" value="1"/>
</dbReference>
<comment type="function">
    <text evidence="1">Catalyzes the ATP-dependent phosphorylation of thiamine-monophosphate (TMP) to form thiamine-pyrophosphate (TPP), the active form of vitamin B1.</text>
</comment>
<feature type="binding site" evidence="1">
    <location>
        <position position="82"/>
    </location>
    <ligand>
        <name>Mg(2+)</name>
        <dbReference type="ChEBI" id="CHEBI:18420"/>
        <label>2</label>
    </ligand>
</feature>
<feature type="binding site" evidence="1">
    <location>
        <position position="229"/>
    </location>
    <ligand>
        <name>Mg(2+)</name>
        <dbReference type="ChEBI" id="CHEBI:18420"/>
        <label>5</label>
    </ligand>
</feature>
<dbReference type="EMBL" id="DWVP01000006">
    <property type="protein sequence ID" value="HJC84642.1"/>
    <property type="molecule type" value="Genomic_DNA"/>
</dbReference>
<feature type="binding site" evidence="1">
    <location>
        <position position="351"/>
    </location>
    <ligand>
        <name>substrate</name>
    </ligand>
</feature>
<dbReference type="Proteomes" id="UP000823858">
    <property type="component" value="Unassembled WGS sequence"/>
</dbReference>
<evidence type="ECO:0000259" key="3">
    <source>
        <dbReference type="Pfam" id="PF00586"/>
    </source>
</evidence>
<dbReference type="AlphaFoldDB" id="A0A9D2TNA6"/>
<feature type="binding site" evidence="1">
    <location>
        <position position="279"/>
    </location>
    <ligand>
        <name>substrate</name>
    </ligand>
</feature>
<dbReference type="NCBIfam" id="TIGR01379">
    <property type="entry name" value="thiL"/>
    <property type="match status" value="1"/>
</dbReference>
<feature type="binding site" evidence="1">
    <location>
        <position position="226"/>
    </location>
    <ligand>
        <name>Mg(2+)</name>
        <dbReference type="ChEBI" id="CHEBI:18420"/>
        <label>3</label>
    </ligand>
</feature>
<feature type="binding site" evidence="1">
    <location>
        <position position="53"/>
    </location>
    <ligand>
        <name>Mg(2+)</name>
        <dbReference type="ChEBI" id="CHEBI:18420"/>
        <label>2</label>
    </ligand>
</feature>
<dbReference type="GO" id="GO:0005524">
    <property type="term" value="F:ATP binding"/>
    <property type="evidence" value="ECO:0007669"/>
    <property type="project" value="UniProtKB-UniRule"/>
</dbReference>